<name>A0AAE1UDB5_9EUCA</name>
<dbReference type="Proteomes" id="UP001292094">
    <property type="component" value="Unassembled WGS sequence"/>
</dbReference>
<reference evidence="2" key="1">
    <citation type="submission" date="2023-11" db="EMBL/GenBank/DDBJ databases">
        <title>Genome assemblies of two species of porcelain crab, Petrolisthes cinctipes and Petrolisthes manimaculis (Anomura: Porcellanidae).</title>
        <authorList>
            <person name="Angst P."/>
        </authorList>
    </citation>
    <scope>NUCLEOTIDE SEQUENCE</scope>
    <source>
        <strain evidence="2">PB745_02</strain>
        <tissue evidence="2">Gill</tissue>
    </source>
</reference>
<keyword evidence="1" id="KW-0472">Membrane</keyword>
<evidence type="ECO:0000313" key="3">
    <source>
        <dbReference type="Proteomes" id="UP001292094"/>
    </source>
</evidence>
<gene>
    <name evidence="2" type="ORF">Pmani_009039</name>
</gene>
<comment type="caution">
    <text evidence="2">The sequence shown here is derived from an EMBL/GenBank/DDBJ whole genome shotgun (WGS) entry which is preliminary data.</text>
</comment>
<proteinExistence type="predicted"/>
<dbReference type="EMBL" id="JAWZYT010000696">
    <property type="protein sequence ID" value="KAK4320073.1"/>
    <property type="molecule type" value="Genomic_DNA"/>
</dbReference>
<accession>A0AAE1UDB5</accession>
<evidence type="ECO:0000256" key="1">
    <source>
        <dbReference type="SAM" id="Phobius"/>
    </source>
</evidence>
<protein>
    <recommendedName>
        <fullName evidence="4">Transmembrane protein</fullName>
    </recommendedName>
</protein>
<evidence type="ECO:0000313" key="2">
    <source>
        <dbReference type="EMBL" id="KAK4320073.1"/>
    </source>
</evidence>
<keyword evidence="1" id="KW-0812">Transmembrane</keyword>
<keyword evidence="3" id="KW-1185">Reference proteome</keyword>
<keyword evidence="1" id="KW-1133">Transmembrane helix</keyword>
<organism evidence="2 3">
    <name type="scientific">Petrolisthes manimaculis</name>
    <dbReference type="NCBI Taxonomy" id="1843537"/>
    <lineage>
        <taxon>Eukaryota</taxon>
        <taxon>Metazoa</taxon>
        <taxon>Ecdysozoa</taxon>
        <taxon>Arthropoda</taxon>
        <taxon>Crustacea</taxon>
        <taxon>Multicrustacea</taxon>
        <taxon>Malacostraca</taxon>
        <taxon>Eumalacostraca</taxon>
        <taxon>Eucarida</taxon>
        <taxon>Decapoda</taxon>
        <taxon>Pleocyemata</taxon>
        <taxon>Anomura</taxon>
        <taxon>Galatheoidea</taxon>
        <taxon>Porcellanidae</taxon>
        <taxon>Petrolisthes</taxon>
    </lineage>
</organism>
<evidence type="ECO:0008006" key="4">
    <source>
        <dbReference type="Google" id="ProtNLM"/>
    </source>
</evidence>
<feature type="transmembrane region" description="Helical" evidence="1">
    <location>
        <begin position="89"/>
        <end position="112"/>
    </location>
</feature>
<dbReference type="AlphaFoldDB" id="A0AAE1UDB5"/>
<sequence>MEVMVEGGVVGGDGGGMERVSLHPQLYSLSPRPPTALLFATTLTVSLHPQLYSLPPRPPTHAHSIPPPTALPIAMPPYTRLHYITIRDFNIVVGASVVVIVASVTIGSIVGVY</sequence>